<comment type="function">
    <text evidence="5 6">Binds directly to 23S ribosomal RNA and is necessary for the in vitro assembly process of the 50S ribosomal subunit. It is not involved in the protein synthesizing functions of that subunit.</text>
</comment>
<evidence type="ECO:0000256" key="1">
    <source>
        <dbReference type="ARBA" id="ARBA00007698"/>
    </source>
</evidence>
<keyword evidence="3 5" id="KW-0687">Ribonucleoprotein</keyword>
<comment type="caution">
    <text evidence="7">The sequence shown here is derived from an EMBL/GenBank/DDBJ whole genome shotgun (WGS) entry which is preliminary data.</text>
</comment>
<dbReference type="GO" id="GO:0003735">
    <property type="term" value="F:structural constituent of ribosome"/>
    <property type="evidence" value="ECO:0007669"/>
    <property type="project" value="InterPro"/>
</dbReference>
<dbReference type="FunFam" id="1.10.1900.20:FF:000001">
    <property type="entry name" value="50S ribosomal protein L20"/>
    <property type="match status" value="1"/>
</dbReference>
<dbReference type="GO" id="GO:0006412">
    <property type="term" value="P:translation"/>
    <property type="evidence" value="ECO:0007669"/>
    <property type="project" value="InterPro"/>
</dbReference>
<evidence type="ECO:0000256" key="3">
    <source>
        <dbReference type="ARBA" id="ARBA00023274"/>
    </source>
</evidence>
<dbReference type="EMBL" id="MFQH01000022">
    <property type="protein sequence ID" value="OGH77818.1"/>
    <property type="molecule type" value="Genomic_DNA"/>
</dbReference>
<dbReference type="GO" id="GO:0000027">
    <property type="term" value="P:ribosomal large subunit assembly"/>
    <property type="evidence" value="ECO:0007669"/>
    <property type="project" value="UniProtKB-UniRule"/>
</dbReference>
<dbReference type="HAMAP" id="MF_00382">
    <property type="entry name" value="Ribosomal_bL20"/>
    <property type="match status" value="1"/>
</dbReference>
<evidence type="ECO:0000256" key="4">
    <source>
        <dbReference type="ARBA" id="ARBA00035172"/>
    </source>
</evidence>
<protein>
    <recommendedName>
        <fullName evidence="4 5">Large ribosomal subunit protein bL20</fullName>
    </recommendedName>
</protein>
<dbReference type="Pfam" id="PF00453">
    <property type="entry name" value="Ribosomal_L20"/>
    <property type="match status" value="1"/>
</dbReference>
<comment type="similarity">
    <text evidence="1 5 6">Belongs to the bacterial ribosomal protein bL20 family.</text>
</comment>
<dbReference type="GO" id="GO:1990904">
    <property type="term" value="C:ribonucleoprotein complex"/>
    <property type="evidence" value="ECO:0007669"/>
    <property type="project" value="UniProtKB-KW"/>
</dbReference>
<dbReference type="GO" id="GO:0005840">
    <property type="term" value="C:ribosome"/>
    <property type="evidence" value="ECO:0007669"/>
    <property type="project" value="UniProtKB-KW"/>
</dbReference>
<evidence type="ECO:0000313" key="8">
    <source>
        <dbReference type="Proteomes" id="UP000177040"/>
    </source>
</evidence>
<dbReference type="SUPFAM" id="SSF74731">
    <property type="entry name" value="Ribosomal protein L20"/>
    <property type="match status" value="1"/>
</dbReference>
<gene>
    <name evidence="5" type="primary">rplT</name>
    <name evidence="7" type="ORF">A2983_00275</name>
</gene>
<dbReference type="Gene3D" id="1.10.1900.20">
    <property type="entry name" value="Ribosomal protein L20"/>
    <property type="match status" value="1"/>
</dbReference>
<keyword evidence="5 6" id="KW-0694">RNA-binding</keyword>
<keyword evidence="2 5" id="KW-0689">Ribosomal protein</keyword>
<name>A0A1F6N247_9BACT</name>
<dbReference type="NCBIfam" id="TIGR01032">
    <property type="entry name" value="rplT_bact"/>
    <property type="match status" value="1"/>
</dbReference>
<dbReference type="PRINTS" id="PR00062">
    <property type="entry name" value="RIBOSOMALL20"/>
</dbReference>
<dbReference type="Gene3D" id="6.10.160.10">
    <property type="match status" value="1"/>
</dbReference>
<accession>A0A1F6N247</accession>
<dbReference type="GO" id="GO:0019843">
    <property type="term" value="F:rRNA binding"/>
    <property type="evidence" value="ECO:0007669"/>
    <property type="project" value="UniProtKB-UniRule"/>
</dbReference>
<sequence>MSRVKRGVHHSKRRRGILLKVKGFEGGRKKLMRVAKVAATKAGGYAYKDRKIKKRTARALWNVKINAALDPMDLSYSKFIGMLKAKNVLLDRKILSTIAASYPEVFKMIVTQVK</sequence>
<dbReference type="AlphaFoldDB" id="A0A1F6N247"/>
<dbReference type="Proteomes" id="UP000177040">
    <property type="component" value="Unassembled WGS sequence"/>
</dbReference>
<dbReference type="PANTHER" id="PTHR10986">
    <property type="entry name" value="39S RIBOSOMAL PROTEIN L20"/>
    <property type="match status" value="1"/>
</dbReference>
<evidence type="ECO:0000313" key="7">
    <source>
        <dbReference type="EMBL" id="OGH77818.1"/>
    </source>
</evidence>
<evidence type="ECO:0000256" key="6">
    <source>
        <dbReference type="RuleBase" id="RU000560"/>
    </source>
</evidence>
<proteinExistence type="inferred from homology"/>
<reference evidence="7 8" key="1">
    <citation type="journal article" date="2016" name="Nat. Commun.">
        <title>Thousands of microbial genomes shed light on interconnected biogeochemical processes in an aquifer system.</title>
        <authorList>
            <person name="Anantharaman K."/>
            <person name="Brown C.T."/>
            <person name="Hug L.A."/>
            <person name="Sharon I."/>
            <person name="Castelle C.J."/>
            <person name="Probst A.J."/>
            <person name="Thomas B.C."/>
            <person name="Singh A."/>
            <person name="Wilkins M.J."/>
            <person name="Karaoz U."/>
            <person name="Brodie E.L."/>
            <person name="Williams K.H."/>
            <person name="Hubbard S.S."/>
            <person name="Banfield J.F."/>
        </authorList>
    </citation>
    <scope>NUCLEOTIDE SEQUENCE [LARGE SCALE GENOMIC DNA]</scope>
</reference>
<dbReference type="CDD" id="cd07026">
    <property type="entry name" value="Ribosomal_L20"/>
    <property type="match status" value="1"/>
</dbReference>
<evidence type="ECO:0000256" key="5">
    <source>
        <dbReference type="HAMAP-Rule" id="MF_00382"/>
    </source>
</evidence>
<dbReference type="InterPro" id="IPR035566">
    <property type="entry name" value="Ribosomal_protein_bL20_C"/>
</dbReference>
<dbReference type="InterPro" id="IPR005813">
    <property type="entry name" value="Ribosomal_bL20"/>
</dbReference>
<organism evidence="7 8">
    <name type="scientific">Candidatus Magasanikbacteria bacterium RIFCSPLOWO2_01_FULL_40_15</name>
    <dbReference type="NCBI Taxonomy" id="1798686"/>
    <lineage>
        <taxon>Bacteria</taxon>
        <taxon>Candidatus Magasanikiibacteriota</taxon>
    </lineage>
</organism>
<keyword evidence="5 6" id="KW-0699">rRNA-binding</keyword>
<evidence type="ECO:0000256" key="2">
    <source>
        <dbReference type="ARBA" id="ARBA00022980"/>
    </source>
</evidence>